<dbReference type="PANTHER" id="PTHR12901">
    <property type="entry name" value="SPERM PROTEIN HOMOLOG"/>
    <property type="match status" value="1"/>
</dbReference>
<feature type="domain" description="Coenzyme Q-binding protein COQ10 START" evidence="4">
    <location>
        <begin position="22"/>
        <end position="147"/>
    </location>
</feature>
<dbReference type="RefSeq" id="XP_028132220.1">
    <property type="nucleotide sequence ID" value="XM_028276419.1"/>
</dbReference>
<dbReference type="InterPro" id="IPR005031">
    <property type="entry name" value="COQ10_START"/>
</dbReference>
<dbReference type="RefSeq" id="XP_028132219.1">
    <property type="nucleotide sequence ID" value="XM_028276418.1"/>
</dbReference>
<evidence type="ECO:0000313" key="5">
    <source>
        <dbReference type="RefSeq" id="XP_028132219.1"/>
    </source>
</evidence>
<dbReference type="PANTHER" id="PTHR12901:SF10">
    <property type="entry name" value="COENZYME Q-BINDING PROTEIN COQ10, MITOCHONDRIAL"/>
    <property type="match status" value="1"/>
</dbReference>
<comment type="function">
    <text evidence="3">Required for the function of coenzyme Q in the respiratory chain. May serve as a chaperone or may be involved in the transport of Q6 from its site of synthesis to the catalytic sites of the respiratory complexes.</text>
</comment>
<gene>
    <name evidence="5 6" type="primary">LOC114327713</name>
</gene>
<dbReference type="Pfam" id="PF03364">
    <property type="entry name" value="Polyketide_cyc"/>
    <property type="match status" value="1"/>
</dbReference>
<dbReference type="OrthoDB" id="292693at2759"/>
<dbReference type="KEGG" id="dvv:114327713"/>
<dbReference type="GO" id="GO:0045333">
    <property type="term" value="P:cellular respiration"/>
    <property type="evidence" value="ECO:0007669"/>
    <property type="project" value="InterPro"/>
</dbReference>
<evidence type="ECO:0000256" key="3">
    <source>
        <dbReference type="ARBA" id="ARBA00024947"/>
    </source>
</evidence>
<name>A0A6P7F8U2_DIAVI</name>
<dbReference type="InterPro" id="IPR023393">
    <property type="entry name" value="START-like_dom_sf"/>
</dbReference>
<dbReference type="GO" id="GO:0005739">
    <property type="term" value="C:mitochondrion"/>
    <property type="evidence" value="ECO:0007669"/>
    <property type="project" value="TreeGrafter"/>
</dbReference>
<reference evidence="5 6" key="1">
    <citation type="submission" date="2025-04" db="UniProtKB">
        <authorList>
            <consortium name="RefSeq"/>
        </authorList>
    </citation>
    <scope>IDENTIFICATION</scope>
    <source>
        <tissue evidence="5 6">Whole insect</tissue>
    </source>
</reference>
<dbReference type="AlphaFoldDB" id="A0A6P7F8U2"/>
<evidence type="ECO:0000259" key="4">
    <source>
        <dbReference type="Pfam" id="PF03364"/>
    </source>
</evidence>
<dbReference type="CDD" id="cd07813">
    <property type="entry name" value="COQ10p_like"/>
    <property type="match status" value="1"/>
</dbReference>
<dbReference type="Gene3D" id="3.30.530.20">
    <property type="match status" value="1"/>
</dbReference>
<dbReference type="SUPFAM" id="SSF55961">
    <property type="entry name" value="Bet v1-like"/>
    <property type="match status" value="1"/>
</dbReference>
<evidence type="ECO:0000256" key="1">
    <source>
        <dbReference type="ARBA" id="ARBA00006885"/>
    </source>
</evidence>
<dbReference type="InterPro" id="IPR044996">
    <property type="entry name" value="COQ10-like"/>
</dbReference>
<comment type="subunit">
    <text evidence="2">Interacts with coenzyme Q.</text>
</comment>
<comment type="similarity">
    <text evidence="1">Belongs to the COQ10 family.</text>
</comment>
<evidence type="ECO:0000256" key="2">
    <source>
        <dbReference type="ARBA" id="ARBA00011814"/>
    </source>
</evidence>
<evidence type="ECO:0000313" key="6">
    <source>
        <dbReference type="RefSeq" id="XP_028132220.1"/>
    </source>
</evidence>
<accession>A0A6P7F8U2</accession>
<proteinExistence type="inferred from homology"/>
<sequence>MVLNYLFKRRPEYKAKKLLCFSKEQMYEVVSDVQNYSTFLPFCTKSTIQNQNPDEIRVNLEIGFPPICENYTSVVTMNRPNVVFARSADGRLFEYLETVWRFSSVPEGDPMTCIVDFSIRFKFKNALYSHVASIFFGKLVKSIENAFIDEAARRYGKPLGVIADLQD</sequence>
<protein>
    <submittedName>
        <fullName evidence="5 6">Coenzyme Q-binding protein COQ10 homolog A, mitochondrial-like isoform X1</fullName>
    </submittedName>
</protein>
<dbReference type="GO" id="GO:0048039">
    <property type="term" value="F:ubiquinone binding"/>
    <property type="evidence" value="ECO:0007669"/>
    <property type="project" value="InterPro"/>
</dbReference>
<organism evidence="5">
    <name type="scientific">Diabrotica virgifera virgifera</name>
    <name type="common">western corn rootworm</name>
    <dbReference type="NCBI Taxonomy" id="50390"/>
    <lineage>
        <taxon>Eukaryota</taxon>
        <taxon>Metazoa</taxon>
        <taxon>Ecdysozoa</taxon>
        <taxon>Arthropoda</taxon>
        <taxon>Hexapoda</taxon>
        <taxon>Insecta</taxon>
        <taxon>Pterygota</taxon>
        <taxon>Neoptera</taxon>
        <taxon>Endopterygota</taxon>
        <taxon>Coleoptera</taxon>
        <taxon>Polyphaga</taxon>
        <taxon>Cucujiformia</taxon>
        <taxon>Chrysomeloidea</taxon>
        <taxon>Chrysomelidae</taxon>
        <taxon>Galerucinae</taxon>
        <taxon>Diabroticina</taxon>
        <taxon>Diabroticites</taxon>
        <taxon>Diabrotica</taxon>
    </lineage>
</organism>